<name>A0A444ZWF0_ARAHY</name>
<gene>
    <name evidence="2" type="ORF">Ahy_B03g063184</name>
</gene>
<keyword evidence="3" id="KW-1185">Reference proteome</keyword>
<sequence length="138" mass="15263">MSAVASRCFLRSAASRTVSFAAGGKSRPTRSPFRVPTQSSLSNRIFRSPPPAMSCCVESMQPYHMATASALLTSMLSACPRSYGWTHEGIPSFIALPALFETMPILVVHDCKSFDDIQLLCCKLWCDDLLWLYVGLMY</sequence>
<dbReference type="Proteomes" id="UP000289738">
    <property type="component" value="Chromosome B03"/>
</dbReference>
<feature type="region of interest" description="Disordered" evidence="1">
    <location>
        <begin position="21"/>
        <end position="42"/>
    </location>
</feature>
<evidence type="ECO:0000313" key="3">
    <source>
        <dbReference type="Proteomes" id="UP000289738"/>
    </source>
</evidence>
<evidence type="ECO:0000256" key="1">
    <source>
        <dbReference type="SAM" id="MobiDB-lite"/>
    </source>
</evidence>
<accession>A0A444ZWF0</accession>
<evidence type="ECO:0000313" key="2">
    <source>
        <dbReference type="EMBL" id="RYR18550.1"/>
    </source>
</evidence>
<reference evidence="2 3" key="1">
    <citation type="submission" date="2019-01" db="EMBL/GenBank/DDBJ databases">
        <title>Sequencing of cultivated peanut Arachis hypogaea provides insights into genome evolution and oil improvement.</title>
        <authorList>
            <person name="Chen X."/>
        </authorList>
    </citation>
    <scope>NUCLEOTIDE SEQUENCE [LARGE SCALE GENOMIC DNA]</scope>
    <source>
        <strain evidence="3">cv. Fuhuasheng</strain>
        <tissue evidence="2">Leaves</tissue>
    </source>
</reference>
<dbReference type="AlphaFoldDB" id="A0A444ZWF0"/>
<dbReference type="STRING" id="3818.A0A444ZWF0"/>
<proteinExistence type="predicted"/>
<organism evidence="2 3">
    <name type="scientific">Arachis hypogaea</name>
    <name type="common">Peanut</name>
    <dbReference type="NCBI Taxonomy" id="3818"/>
    <lineage>
        <taxon>Eukaryota</taxon>
        <taxon>Viridiplantae</taxon>
        <taxon>Streptophyta</taxon>
        <taxon>Embryophyta</taxon>
        <taxon>Tracheophyta</taxon>
        <taxon>Spermatophyta</taxon>
        <taxon>Magnoliopsida</taxon>
        <taxon>eudicotyledons</taxon>
        <taxon>Gunneridae</taxon>
        <taxon>Pentapetalae</taxon>
        <taxon>rosids</taxon>
        <taxon>fabids</taxon>
        <taxon>Fabales</taxon>
        <taxon>Fabaceae</taxon>
        <taxon>Papilionoideae</taxon>
        <taxon>50 kb inversion clade</taxon>
        <taxon>dalbergioids sensu lato</taxon>
        <taxon>Dalbergieae</taxon>
        <taxon>Pterocarpus clade</taxon>
        <taxon>Arachis</taxon>
    </lineage>
</organism>
<dbReference type="EMBL" id="SDMP01000013">
    <property type="protein sequence ID" value="RYR18550.1"/>
    <property type="molecule type" value="Genomic_DNA"/>
</dbReference>
<protein>
    <recommendedName>
        <fullName evidence="4">Protein NUCLEAR FUSION DEFECTIVE 6</fullName>
    </recommendedName>
</protein>
<dbReference type="InterPro" id="IPR043459">
    <property type="entry name" value="NFD6/NOXY2-like"/>
</dbReference>
<comment type="caution">
    <text evidence="2">The sequence shown here is derived from an EMBL/GenBank/DDBJ whole genome shotgun (WGS) entry which is preliminary data.</text>
</comment>
<evidence type="ECO:0008006" key="4">
    <source>
        <dbReference type="Google" id="ProtNLM"/>
    </source>
</evidence>
<dbReference type="PANTHER" id="PTHR33156:SF59">
    <property type="entry name" value="PROTEIN NUCLEAR FUSION DEFECTIVE 6, CHLOROPLASTIC_MITOCHONDRIAL-LIKE"/>
    <property type="match status" value="1"/>
</dbReference>
<dbReference type="GO" id="GO:0005739">
    <property type="term" value="C:mitochondrion"/>
    <property type="evidence" value="ECO:0007669"/>
    <property type="project" value="TreeGrafter"/>
</dbReference>
<dbReference type="PANTHER" id="PTHR33156">
    <property type="entry name" value="OS02G0230000 PROTEIN"/>
    <property type="match status" value="1"/>
</dbReference>